<dbReference type="PANTHER" id="PTHR42680:SF3">
    <property type="entry name" value="DCTP DEAMINASE"/>
    <property type="match status" value="1"/>
</dbReference>
<feature type="transmembrane region" description="Helical" evidence="3">
    <location>
        <begin position="176"/>
        <end position="196"/>
    </location>
</feature>
<reference evidence="4 5" key="1">
    <citation type="submission" date="2020-02" db="EMBL/GenBank/DDBJ databases">
        <title>Characterization of phylogenetic diversity of novel bifidobacterial species isolated in Czech ZOOs.</title>
        <authorList>
            <person name="Lugli G.A."/>
            <person name="Vera N.B."/>
            <person name="Ventura M."/>
        </authorList>
    </citation>
    <scope>NUCLEOTIDE SEQUENCE [LARGE SCALE GENOMIC DNA]</scope>
    <source>
        <strain evidence="4 5">DSM 109957</strain>
    </source>
</reference>
<name>A0A7Y0ETV3_9BIFI</name>
<keyword evidence="3" id="KW-1133">Transmembrane helix</keyword>
<organism evidence="4 5">
    <name type="scientific">Bifidobacterium oedipodis</name>
    <dbReference type="NCBI Taxonomy" id="2675322"/>
    <lineage>
        <taxon>Bacteria</taxon>
        <taxon>Bacillati</taxon>
        <taxon>Actinomycetota</taxon>
        <taxon>Actinomycetes</taxon>
        <taxon>Bifidobacteriales</taxon>
        <taxon>Bifidobacteriaceae</taxon>
        <taxon>Bifidobacterium</taxon>
    </lineage>
</organism>
<keyword evidence="5" id="KW-1185">Reference proteome</keyword>
<dbReference type="EMBL" id="JAAIII010000013">
    <property type="protein sequence ID" value="NMM95261.1"/>
    <property type="molecule type" value="Genomic_DNA"/>
</dbReference>
<accession>A0A7Y0ETV3</accession>
<protein>
    <submittedName>
        <fullName evidence="4">Deoxycytidine deaminase</fullName>
    </submittedName>
</protein>
<keyword evidence="2" id="KW-0546">Nucleotide metabolism</keyword>
<sequence>MPLSDSRIKELIGQGVLQNAVADNVGSVSYDLATKEFYTPEGPTGHVELNPGDSVFVASKEVLNLPSDMTAQVLLRNSRIRQGLSLDAPLYFPGHHTRVFYRVTNVSADSIALDAGRGIAQLVFEPVAGAVDAPYEGAFSDELDYRGLGRYQNVYAADMHRIADKAEEIKGIEKRMYGNVLALMAIFAAIFTLVNVNVQTAGWELAKIITMNLATVGSFAFLVGLITVVLKPQERWQKILPWVLAALAFASAIAVAVLV</sequence>
<dbReference type="Pfam" id="PF22769">
    <property type="entry name" value="DCD"/>
    <property type="match status" value="1"/>
</dbReference>
<dbReference type="InterPro" id="IPR033704">
    <property type="entry name" value="dUTPase_trimeric"/>
</dbReference>
<feature type="transmembrane region" description="Helical" evidence="3">
    <location>
        <begin position="239"/>
        <end position="258"/>
    </location>
</feature>
<proteinExistence type="predicted"/>
<evidence type="ECO:0000256" key="3">
    <source>
        <dbReference type="SAM" id="Phobius"/>
    </source>
</evidence>
<dbReference type="AlphaFoldDB" id="A0A7Y0ETV3"/>
<dbReference type="CDD" id="cd07557">
    <property type="entry name" value="trimeric_dUTPase"/>
    <property type="match status" value="1"/>
</dbReference>
<dbReference type="PANTHER" id="PTHR42680">
    <property type="entry name" value="DCTP DEAMINASE"/>
    <property type="match status" value="1"/>
</dbReference>
<dbReference type="InterPro" id="IPR036157">
    <property type="entry name" value="dUTPase-like_sf"/>
</dbReference>
<dbReference type="GO" id="GO:0008829">
    <property type="term" value="F:dCTP deaminase activity"/>
    <property type="evidence" value="ECO:0007669"/>
    <property type="project" value="InterPro"/>
</dbReference>
<gene>
    <name evidence="4" type="ORF">G1C95_2449</name>
</gene>
<keyword evidence="1" id="KW-0378">Hydrolase</keyword>
<evidence type="ECO:0000313" key="5">
    <source>
        <dbReference type="Proteomes" id="UP000532194"/>
    </source>
</evidence>
<dbReference type="Proteomes" id="UP000532194">
    <property type="component" value="Unassembled WGS sequence"/>
</dbReference>
<evidence type="ECO:0000256" key="1">
    <source>
        <dbReference type="ARBA" id="ARBA00022801"/>
    </source>
</evidence>
<comment type="caution">
    <text evidence="4">The sequence shown here is derived from an EMBL/GenBank/DDBJ whole genome shotgun (WGS) entry which is preliminary data.</text>
</comment>
<evidence type="ECO:0000256" key="2">
    <source>
        <dbReference type="ARBA" id="ARBA00023080"/>
    </source>
</evidence>
<dbReference type="InterPro" id="IPR011962">
    <property type="entry name" value="dCTP_deaminase"/>
</dbReference>
<evidence type="ECO:0000313" key="4">
    <source>
        <dbReference type="EMBL" id="NMM95261.1"/>
    </source>
</evidence>
<keyword evidence="3" id="KW-0472">Membrane</keyword>
<feature type="transmembrane region" description="Helical" evidence="3">
    <location>
        <begin position="208"/>
        <end position="230"/>
    </location>
</feature>
<dbReference type="SUPFAM" id="SSF51283">
    <property type="entry name" value="dUTPase-like"/>
    <property type="match status" value="1"/>
</dbReference>
<dbReference type="Gene3D" id="2.70.40.10">
    <property type="match status" value="1"/>
</dbReference>
<dbReference type="GO" id="GO:0006229">
    <property type="term" value="P:dUTP biosynthetic process"/>
    <property type="evidence" value="ECO:0007669"/>
    <property type="project" value="InterPro"/>
</dbReference>
<keyword evidence="3" id="KW-0812">Transmembrane</keyword>